<dbReference type="Proteomes" id="UP001652621">
    <property type="component" value="Unplaced"/>
</dbReference>
<accession>A0A1I8N3M6</accession>
<dbReference type="InterPro" id="IPR029277">
    <property type="entry name" value="SVWC_dom"/>
</dbReference>
<dbReference type="Pfam" id="PF15430">
    <property type="entry name" value="SVWC"/>
    <property type="match status" value="1"/>
</dbReference>
<dbReference type="InterPro" id="IPR053308">
    <property type="entry name" value="Vago-like"/>
</dbReference>
<evidence type="ECO:0000313" key="5">
    <source>
        <dbReference type="EnsemblMetazoa" id="MDOA011176-PB"/>
    </source>
</evidence>
<reference evidence="7" key="2">
    <citation type="submission" date="2025-04" db="UniProtKB">
        <authorList>
            <consortium name="RefSeq"/>
        </authorList>
    </citation>
    <scope>IDENTIFICATION</scope>
    <source>
        <strain evidence="7">Aabys</strain>
    </source>
</reference>
<evidence type="ECO:0000313" key="6">
    <source>
        <dbReference type="Proteomes" id="UP001652621"/>
    </source>
</evidence>
<dbReference type="GO" id="GO:0005576">
    <property type="term" value="C:extracellular region"/>
    <property type="evidence" value="ECO:0007669"/>
    <property type="project" value="UniProtKB-SubCell"/>
</dbReference>
<evidence type="ECO:0000256" key="3">
    <source>
        <dbReference type="SAM" id="SignalP"/>
    </source>
</evidence>
<dbReference type="OrthoDB" id="7901229at2759"/>
<dbReference type="SMART" id="SM01318">
    <property type="entry name" value="SVWC"/>
    <property type="match status" value="1"/>
</dbReference>
<organism evidence="5">
    <name type="scientific">Musca domestica</name>
    <name type="common">House fly</name>
    <dbReference type="NCBI Taxonomy" id="7370"/>
    <lineage>
        <taxon>Eukaryota</taxon>
        <taxon>Metazoa</taxon>
        <taxon>Ecdysozoa</taxon>
        <taxon>Arthropoda</taxon>
        <taxon>Hexapoda</taxon>
        <taxon>Insecta</taxon>
        <taxon>Pterygota</taxon>
        <taxon>Neoptera</taxon>
        <taxon>Endopterygota</taxon>
        <taxon>Diptera</taxon>
        <taxon>Brachycera</taxon>
        <taxon>Muscomorpha</taxon>
        <taxon>Muscoidea</taxon>
        <taxon>Muscidae</taxon>
        <taxon>Musca</taxon>
    </lineage>
</organism>
<dbReference type="PANTHER" id="PTHR39957">
    <property type="entry name" value="AT09846P1-RELATED"/>
    <property type="match status" value="1"/>
</dbReference>
<dbReference type="RefSeq" id="XP_011290794.1">
    <property type="nucleotide sequence ID" value="XM_011292492.2"/>
</dbReference>
<dbReference type="VEuPathDB" id="VectorBase:MDOA011176"/>
<feature type="domain" description="Single" evidence="4">
    <location>
        <begin position="35"/>
        <end position="105"/>
    </location>
</feature>
<dbReference type="KEGG" id="mde:101896276"/>
<feature type="signal peptide" evidence="3">
    <location>
        <begin position="1"/>
        <end position="24"/>
    </location>
</feature>
<gene>
    <name evidence="5" type="primary">101896276</name>
    <name evidence="7" type="synonym">LOC101896276</name>
</gene>
<comment type="subcellular location">
    <subcellularLocation>
        <location evidence="1">Secreted</location>
    </subcellularLocation>
</comment>
<dbReference type="VEuPathDB" id="VectorBase:MDOMA2_017729"/>
<evidence type="ECO:0000256" key="1">
    <source>
        <dbReference type="ARBA" id="ARBA00004613"/>
    </source>
</evidence>
<evidence type="ECO:0000256" key="2">
    <source>
        <dbReference type="ARBA" id="ARBA00022525"/>
    </source>
</evidence>
<evidence type="ECO:0000259" key="4">
    <source>
        <dbReference type="SMART" id="SM01318"/>
    </source>
</evidence>
<protein>
    <submittedName>
        <fullName evidence="7">Uncharacterized protein LOC101896276</fullName>
    </submittedName>
</protein>
<proteinExistence type="predicted"/>
<evidence type="ECO:0000313" key="7">
    <source>
        <dbReference type="RefSeq" id="XP_011290794.1"/>
    </source>
</evidence>
<keyword evidence="3" id="KW-0732">Signal</keyword>
<name>A0A1I8N3M6_MUSDO</name>
<dbReference type="PANTHER" id="PTHR39957:SF1">
    <property type="entry name" value="AT09846P1-RELATED"/>
    <property type="match status" value="1"/>
</dbReference>
<feature type="chain" id="PRO_5044561199" evidence="3">
    <location>
        <begin position="25"/>
        <end position="113"/>
    </location>
</feature>
<sequence length="113" mass="12061">MNWLFLSQIALLCTSLSMAAVARGFYKDPAHPNKCVIKEMNLILSPGDLVPHPTPGICVRVECLKDSLAVFYSCGVIGAPDGCIVGPPLNATAPYPLCCSKPIICNTIDVDKN</sequence>
<keyword evidence="2" id="KW-0964">Secreted</keyword>
<reference evidence="5" key="1">
    <citation type="submission" date="2020-05" db="UniProtKB">
        <authorList>
            <consortium name="EnsemblMetazoa"/>
        </authorList>
    </citation>
    <scope>IDENTIFICATION</scope>
    <source>
        <strain evidence="5">Aabys</strain>
    </source>
</reference>
<dbReference type="AlphaFoldDB" id="A0A1I8N3M6"/>
<keyword evidence="6" id="KW-1185">Reference proteome</keyword>
<dbReference type="GeneID" id="101896276"/>
<dbReference type="EnsemblMetazoa" id="MDOA011176-RB">
    <property type="protein sequence ID" value="MDOA011176-PB"/>
    <property type="gene ID" value="MDOA011176"/>
</dbReference>